<evidence type="ECO:0000256" key="5">
    <source>
        <dbReference type="ARBA" id="ARBA00023002"/>
    </source>
</evidence>
<dbReference type="GO" id="GO:0019632">
    <property type="term" value="P:shikimate metabolic process"/>
    <property type="evidence" value="ECO:0007669"/>
    <property type="project" value="InterPro"/>
</dbReference>
<feature type="transmembrane region" description="Helical" evidence="9">
    <location>
        <begin position="126"/>
        <end position="153"/>
    </location>
</feature>
<dbReference type="InterPro" id="IPR006151">
    <property type="entry name" value="Shikm_DH/Glu-tRNA_Rdtase"/>
</dbReference>
<dbReference type="AlphaFoldDB" id="A0A4D6Y784"/>
<evidence type="ECO:0000259" key="10">
    <source>
        <dbReference type="Pfam" id="PF01488"/>
    </source>
</evidence>
<protein>
    <recommendedName>
        <fullName evidence="2 8">Shikimate dehydrogenase (NADP(+))</fullName>
        <shortName evidence="8">SDH</shortName>
        <ecNumber evidence="2 8">1.1.1.25</ecNumber>
    </recommendedName>
</protein>
<keyword evidence="9" id="KW-1133">Transmembrane helix</keyword>
<dbReference type="GO" id="GO:0009073">
    <property type="term" value="P:aromatic amino acid family biosynthetic process"/>
    <property type="evidence" value="ECO:0007669"/>
    <property type="project" value="UniProtKB-KW"/>
</dbReference>
<evidence type="ECO:0000256" key="8">
    <source>
        <dbReference type="HAMAP-Rule" id="MF_00222"/>
    </source>
</evidence>
<dbReference type="HAMAP" id="MF_00222">
    <property type="entry name" value="Shikimate_DH_AroE"/>
    <property type="match status" value="1"/>
</dbReference>
<dbReference type="SUPFAM" id="SSF53223">
    <property type="entry name" value="Aminoacid dehydrogenase-like, N-terminal domain"/>
    <property type="match status" value="1"/>
</dbReference>
<feature type="binding site" evidence="8">
    <location>
        <position position="239"/>
    </location>
    <ligand>
        <name>NADP(+)</name>
        <dbReference type="ChEBI" id="CHEBI:58349"/>
    </ligand>
</feature>
<dbReference type="NCBIfam" id="NF001310">
    <property type="entry name" value="PRK00258.1-2"/>
    <property type="match status" value="1"/>
</dbReference>
<feature type="domain" description="Quinate/shikimate 5-dehydrogenase/glutamyl-tRNA reductase" evidence="10">
    <location>
        <begin position="126"/>
        <end position="195"/>
    </location>
</feature>
<feature type="binding site" evidence="8">
    <location>
        <begin position="19"/>
        <end position="21"/>
    </location>
    <ligand>
        <name>shikimate</name>
        <dbReference type="ChEBI" id="CHEBI:36208"/>
    </ligand>
</feature>
<dbReference type="InterPro" id="IPR013708">
    <property type="entry name" value="Shikimate_DH-bd_N"/>
</dbReference>
<reference evidence="12 13" key="2">
    <citation type="submission" date="2019-05" db="EMBL/GenBank/DDBJ databases">
        <title>Genome evolution of the obligate endosymbiont Buchnera aphidicola.</title>
        <authorList>
            <person name="Moran N.A."/>
        </authorList>
    </citation>
    <scope>NUCLEOTIDE SEQUENCE [LARGE SCALE GENOMIC DNA]</scope>
    <source>
        <strain evidence="12 13">Hta</strain>
    </source>
</reference>
<dbReference type="PANTHER" id="PTHR21089:SF1">
    <property type="entry name" value="BIFUNCTIONAL 3-DEHYDROQUINATE DEHYDRATASE_SHIKIMATE DEHYDROGENASE, CHLOROPLASTIC"/>
    <property type="match status" value="1"/>
</dbReference>
<dbReference type="InterPro" id="IPR022893">
    <property type="entry name" value="Shikimate_DH_fam"/>
</dbReference>
<dbReference type="InterPro" id="IPR011342">
    <property type="entry name" value="Shikimate_DH"/>
</dbReference>
<dbReference type="OrthoDB" id="9776868at2"/>
<feature type="binding site" evidence="8">
    <location>
        <position position="82"/>
    </location>
    <ligand>
        <name>NADP(+)</name>
        <dbReference type="ChEBI" id="CHEBI:58349"/>
    </ligand>
</feature>
<dbReference type="Gene3D" id="3.40.50.10860">
    <property type="entry name" value="Leucine Dehydrogenase, chain A, domain 1"/>
    <property type="match status" value="1"/>
</dbReference>
<feature type="binding site" evidence="8">
    <location>
        <position position="66"/>
    </location>
    <ligand>
        <name>shikimate</name>
        <dbReference type="ChEBI" id="CHEBI:36208"/>
    </ligand>
</feature>
<dbReference type="Gene3D" id="3.40.50.720">
    <property type="entry name" value="NAD(P)-binding Rossmann-like Domain"/>
    <property type="match status" value="1"/>
</dbReference>
<dbReference type="GO" id="GO:0050661">
    <property type="term" value="F:NADP binding"/>
    <property type="evidence" value="ECO:0007669"/>
    <property type="project" value="InterPro"/>
</dbReference>
<reference evidence="12 13" key="1">
    <citation type="submission" date="2018-12" db="EMBL/GenBank/DDBJ databases">
        <authorList>
            <person name="Chong R.A."/>
        </authorList>
    </citation>
    <scope>NUCLEOTIDE SEQUENCE [LARGE SCALE GENOMIC DNA]</scope>
    <source>
        <strain evidence="12 13">Hta</strain>
    </source>
</reference>
<comment type="pathway">
    <text evidence="1 8">Metabolic intermediate biosynthesis; chorismate biosynthesis; chorismate from D-erythrose 4-phosphate and phosphoenolpyruvate: step 4/7.</text>
</comment>
<comment type="caution">
    <text evidence="8">Lacks conserved residue(s) required for the propagation of feature annotation.</text>
</comment>
<evidence type="ECO:0000256" key="9">
    <source>
        <dbReference type="SAM" id="Phobius"/>
    </source>
</evidence>
<dbReference type="EMBL" id="CP034873">
    <property type="protein sequence ID" value="QCI21770.1"/>
    <property type="molecule type" value="Genomic_DNA"/>
</dbReference>
<evidence type="ECO:0000256" key="2">
    <source>
        <dbReference type="ARBA" id="ARBA00012962"/>
    </source>
</evidence>
<dbReference type="GO" id="GO:0004764">
    <property type="term" value="F:shikimate 3-dehydrogenase (NADP+) activity"/>
    <property type="evidence" value="ECO:0007669"/>
    <property type="project" value="UniProtKB-UniRule"/>
</dbReference>
<comment type="catalytic activity">
    <reaction evidence="7 8">
        <text>shikimate + NADP(+) = 3-dehydroshikimate + NADPH + H(+)</text>
        <dbReference type="Rhea" id="RHEA:17737"/>
        <dbReference type="ChEBI" id="CHEBI:15378"/>
        <dbReference type="ChEBI" id="CHEBI:16630"/>
        <dbReference type="ChEBI" id="CHEBI:36208"/>
        <dbReference type="ChEBI" id="CHEBI:57783"/>
        <dbReference type="ChEBI" id="CHEBI:58349"/>
        <dbReference type="EC" id="1.1.1.25"/>
    </reaction>
</comment>
<evidence type="ECO:0000259" key="11">
    <source>
        <dbReference type="Pfam" id="PF08501"/>
    </source>
</evidence>
<dbReference type="InterPro" id="IPR036291">
    <property type="entry name" value="NAD(P)-bd_dom_sf"/>
</dbReference>
<evidence type="ECO:0000313" key="13">
    <source>
        <dbReference type="Proteomes" id="UP000298773"/>
    </source>
</evidence>
<proteinExistence type="inferred from homology"/>
<gene>
    <name evidence="8" type="primary">aroE</name>
    <name evidence="12" type="ORF">D9V69_02465</name>
</gene>
<keyword evidence="4 8" id="KW-0521">NADP</keyword>
<dbReference type="UniPathway" id="UPA00053">
    <property type="reaction ID" value="UER00087"/>
</dbReference>
<dbReference type="SUPFAM" id="SSF51735">
    <property type="entry name" value="NAD(P)-binding Rossmann-fold domains"/>
    <property type="match status" value="1"/>
</dbReference>
<dbReference type="Pfam" id="PF01488">
    <property type="entry name" value="Shikimate_DH"/>
    <property type="match status" value="1"/>
</dbReference>
<accession>A0A4D6Y784</accession>
<evidence type="ECO:0000256" key="1">
    <source>
        <dbReference type="ARBA" id="ARBA00004871"/>
    </source>
</evidence>
<dbReference type="RefSeq" id="WP_158356739.1">
    <property type="nucleotide sequence ID" value="NZ_CP034873.1"/>
</dbReference>
<dbReference type="GO" id="GO:0009423">
    <property type="term" value="P:chorismate biosynthetic process"/>
    <property type="evidence" value="ECO:0007669"/>
    <property type="project" value="UniProtKB-UniRule"/>
</dbReference>
<dbReference type="PANTHER" id="PTHR21089">
    <property type="entry name" value="SHIKIMATE DEHYDROGENASE"/>
    <property type="match status" value="1"/>
</dbReference>
<dbReference type="Pfam" id="PF08501">
    <property type="entry name" value="Shikimate_dh_N"/>
    <property type="match status" value="1"/>
</dbReference>
<feature type="domain" description="Shikimate dehydrogenase substrate binding N-terminal" evidence="11">
    <location>
        <begin position="11"/>
        <end position="93"/>
    </location>
</feature>
<organism evidence="12 13">
    <name type="scientific">Buchnera aphidicola</name>
    <name type="common">Hyadaphis tataricae</name>
    <dbReference type="NCBI Taxonomy" id="1241859"/>
    <lineage>
        <taxon>Bacteria</taxon>
        <taxon>Pseudomonadati</taxon>
        <taxon>Pseudomonadota</taxon>
        <taxon>Gammaproteobacteria</taxon>
        <taxon>Enterobacterales</taxon>
        <taxon>Erwiniaceae</taxon>
        <taxon>Buchnera</taxon>
    </lineage>
</organism>
<keyword evidence="9" id="KW-0812">Transmembrane</keyword>
<feature type="active site" description="Proton acceptor" evidence="8">
    <location>
        <position position="70"/>
    </location>
</feature>
<sequence>MFKNQKYNYAVFGNPVNHSKSPNIHSYFAKQTDILHIYKSVHVPLNNFYFILRDFFQNQGQGANITAPFKQEAFFFADKLTDRAKISQSVNTLKKIDNKYILGDNTDGIGLFSDLKRLNFIKCNDLVLILGAGGGAKGILFPLLSFGCSVFILNRTVSKSQQLISHFSQFGKISMFEKCLLKEKKFNLVINATSQYDKNMIDLSLFSQSTCFYDMNYQKNNTYFLDACIASGMTNVSNGIGMLIFQAAHSFFLWHNVFPNTDDIINTFQKTCLVHQNDVIK</sequence>
<dbReference type="EC" id="1.1.1.25" evidence="2 8"/>
<evidence type="ECO:0000256" key="4">
    <source>
        <dbReference type="ARBA" id="ARBA00022857"/>
    </source>
</evidence>
<feature type="binding site" evidence="8">
    <location>
        <position position="246"/>
    </location>
    <ligand>
        <name>shikimate</name>
        <dbReference type="ChEBI" id="CHEBI:36208"/>
    </ligand>
</feature>
<comment type="subunit">
    <text evidence="8">Homodimer.</text>
</comment>
<comment type="similarity">
    <text evidence="8">Belongs to the shikimate dehydrogenase family.</text>
</comment>
<feature type="binding site" evidence="8">
    <location>
        <position position="217"/>
    </location>
    <ligand>
        <name>shikimate</name>
        <dbReference type="ChEBI" id="CHEBI:36208"/>
    </ligand>
</feature>
<feature type="binding site" evidence="8">
    <location>
        <position position="107"/>
    </location>
    <ligand>
        <name>shikimate</name>
        <dbReference type="ChEBI" id="CHEBI:36208"/>
    </ligand>
</feature>
<comment type="function">
    <text evidence="8">Involved in the biosynthesis of the chorismate, which leads to the biosynthesis of aromatic amino acids. Catalyzes the reversible NADPH linked reduction of 3-dehydroshikimate (DHSA) to yield shikimate (SA).</text>
</comment>
<keyword evidence="3 8" id="KW-0028">Amino-acid biosynthesis</keyword>
<evidence type="ECO:0000256" key="6">
    <source>
        <dbReference type="ARBA" id="ARBA00023141"/>
    </source>
</evidence>
<keyword evidence="6 8" id="KW-0057">Aromatic amino acid biosynthesis</keyword>
<keyword evidence="5 8" id="KW-0560">Oxidoreductase</keyword>
<dbReference type="GO" id="GO:0005829">
    <property type="term" value="C:cytosol"/>
    <property type="evidence" value="ECO:0007669"/>
    <property type="project" value="TreeGrafter"/>
</dbReference>
<feature type="binding site" evidence="8">
    <location>
        <position position="215"/>
    </location>
    <ligand>
        <name>NADP(+)</name>
        <dbReference type="ChEBI" id="CHEBI:58349"/>
    </ligand>
</feature>
<feature type="binding site" evidence="8">
    <location>
        <position position="91"/>
    </location>
    <ligand>
        <name>shikimate</name>
        <dbReference type="ChEBI" id="CHEBI:36208"/>
    </ligand>
</feature>
<dbReference type="CDD" id="cd01065">
    <property type="entry name" value="NAD_bind_Shikimate_DH"/>
    <property type="match status" value="1"/>
</dbReference>
<keyword evidence="9" id="KW-0472">Membrane</keyword>
<dbReference type="NCBIfam" id="TIGR00507">
    <property type="entry name" value="aroE"/>
    <property type="match status" value="1"/>
</dbReference>
<name>A0A4D6Y784_9GAMM</name>
<evidence type="ECO:0000313" key="12">
    <source>
        <dbReference type="EMBL" id="QCI21770.1"/>
    </source>
</evidence>
<evidence type="ECO:0000256" key="7">
    <source>
        <dbReference type="ARBA" id="ARBA00049442"/>
    </source>
</evidence>
<dbReference type="FunFam" id="3.40.50.10860:FF:000006">
    <property type="entry name" value="Shikimate dehydrogenase (NADP(+))"/>
    <property type="match status" value="1"/>
</dbReference>
<feature type="binding site" evidence="8">
    <location>
        <begin position="154"/>
        <end position="159"/>
    </location>
    <ligand>
        <name>NADP(+)</name>
        <dbReference type="ChEBI" id="CHEBI:58349"/>
    </ligand>
</feature>
<evidence type="ECO:0000256" key="3">
    <source>
        <dbReference type="ARBA" id="ARBA00022605"/>
    </source>
</evidence>
<dbReference type="GO" id="GO:0008652">
    <property type="term" value="P:amino acid biosynthetic process"/>
    <property type="evidence" value="ECO:0007669"/>
    <property type="project" value="UniProtKB-KW"/>
</dbReference>
<dbReference type="Proteomes" id="UP000298773">
    <property type="component" value="Chromosome"/>
</dbReference>
<dbReference type="InterPro" id="IPR046346">
    <property type="entry name" value="Aminoacid_DH-like_N_sf"/>
</dbReference>